<protein>
    <submittedName>
        <fullName evidence="2">Zinc finger and SCAN domain-containing protein 20</fullName>
    </submittedName>
</protein>
<evidence type="ECO:0000313" key="2">
    <source>
        <dbReference type="EMBL" id="EMP38459.1"/>
    </source>
</evidence>
<evidence type="ECO:0000313" key="3">
    <source>
        <dbReference type="Proteomes" id="UP000031443"/>
    </source>
</evidence>
<accession>M7BMJ6</accession>
<dbReference type="Pfam" id="PF13837">
    <property type="entry name" value="Myb_DNA-bind_4"/>
    <property type="match status" value="1"/>
</dbReference>
<dbReference type="InterPro" id="IPR044822">
    <property type="entry name" value="Myb_DNA-bind_4"/>
</dbReference>
<dbReference type="PANTHER" id="PTHR47595:SF1">
    <property type="entry name" value="MYB_SANT-LIKE DNA-BINDING DOMAIN-CONTAINING PROTEIN"/>
    <property type="match status" value="1"/>
</dbReference>
<dbReference type="Proteomes" id="UP000031443">
    <property type="component" value="Unassembled WGS sequence"/>
</dbReference>
<dbReference type="FunFam" id="1.10.10.60:FF:000032">
    <property type="entry name" value="Zinc finger and SCAN domain-containing 20"/>
    <property type="match status" value="1"/>
</dbReference>
<dbReference type="AlphaFoldDB" id="M7BMJ6"/>
<gene>
    <name evidence="2" type="ORF">UY3_04331</name>
</gene>
<sequence length="93" mass="10886">MAYRSKRSFAWTTAEPLDLISIWGEESVQSQLRSSCRNFDTYRQISQGLCKKGYDRDMLQCRVKIKELRQAYQKAREANCCSDAAPKTCQFYK</sequence>
<dbReference type="Gene3D" id="1.10.10.60">
    <property type="entry name" value="Homeodomain-like"/>
    <property type="match status" value="1"/>
</dbReference>
<proteinExistence type="predicted"/>
<name>M7BMJ6_CHEMY</name>
<organism evidence="2 3">
    <name type="scientific">Chelonia mydas</name>
    <name type="common">Green sea-turtle</name>
    <name type="synonym">Chelonia agassizi</name>
    <dbReference type="NCBI Taxonomy" id="8469"/>
    <lineage>
        <taxon>Eukaryota</taxon>
        <taxon>Metazoa</taxon>
        <taxon>Chordata</taxon>
        <taxon>Craniata</taxon>
        <taxon>Vertebrata</taxon>
        <taxon>Euteleostomi</taxon>
        <taxon>Archelosauria</taxon>
        <taxon>Testudinata</taxon>
        <taxon>Testudines</taxon>
        <taxon>Cryptodira</taxon>
        <taxon>Durocryptodira</taxon>
        <taxon>Americhelydia</taxon>
        <taxon>Chelonioidea</taxon>
        <taxon>Cheloniidae</taxon>
        <taxon>Chelonia</taxon>
    </lineage>
</organism>
<reference evidence="3" key="1">
    <citation type="journal article" date="2013" name="Nat. Genet.">
        <title>The draft genomes of soft-shell turtle and green sea turtle yield insights into the development and evolution of the turtle-specific body plan.</title>
        <authorList>
            <person name="Wang Z."/>
            <person name="Pascual-Anaya J."/>
            <person name="Zadissa A."/>
            <person name="Li W."/>
            <person name="Niimura Y."/>
            <person name="Huang Z."/>
            <person name="Li C."/>
            <person name="White S."/>
            <person name="Xiong Z."/>
            <person name="Fang D."/>
            <person name="Wang B."/>
            <person name="Ming Y."/>
            <person name="Chen Y."/>
            <person name="Zheng Y."/>
            <person name="Kuraku S."/>
            <person name="Pignatelli M."/>
            <person name="Herrero J."/>
            <person name="Beal K."/>
            <person name="Nozawa M."/>
            <person name="Li Q."/>
            <person name="Wang J."/>
            <person name="Zhang H."/>
            <person name="Yu L."/>
            <person name="Shigenobu S."/>
            <person name="Wang J."/>
            <person name="Liu J."/>
            <person name="Flicek P."/>
            <person name="Searle S."/>
            <person name="Wang J."/>
            <person name="Kuratani S."/>
            <person name="Yin Y."/>
            <person name="Aken B."/>
            <person name="Zhang G."/>
            <person name="Irie N."/>
        </authorList>
    </citation>
    <scope>NUCLEOTIDE SEQUENCE [LARGE SCALE GENOMIC DNA]</scope>
</reference>
<dbReference type="PANTHER" id="PTHR47595">
    <property type="entry name" value="HEAT SHOCK 70 KDA PROTEIN 14"/>
    <property type="match status" value="1"/>
</dbReference>
<evidence type="ECO:0000259" key="1">
    <source>
        <dbReference type="Pfam" id="PF13837"/>
    </source>
</evidence>
<feature type="domain" description="Myb/SANT-like DNA-binding" evidence="1">
    <location>
        <begin position="10"/>
        <end position="93"/>
    </location>
</feature>
<dbReference type="EMBL" id="KB519693">
    <property type="protein sequence ID" value="EMP38459.1"/>
    <property type="molecule type" value="Genomic_DNA"/>
</dbReference>
<keyword evidence="3" id="KW-1185">Reference proteome</keyword>